<dbReference type="PANTHER" id="PTHR10353">
    <property type="entry name" value="GLYCOSYL HYDROLASE"/>
    <property type="match status" value="1"/>
</dbReference>
<evidence type="ECO:0000313" key="5">
    <source>
        <dbReference type="EMBL" id="CAB4878207.1"/>
    </source>
</evidence>
<reference evidence="4" key="1">
    <citation type="submission" date="2020-05" db="EMBL/GenBank/DDBJ databases">
        <authorList>
            <person name="Chiriac C."/>
            <person name="Salcher M."/>
            <person name="Ghai R."/>
            <person name="Kavagutti S V."/>
        </authorList>
    </citation>
    <scope>NUCLEOTIDE SEQUENCE</scope>
</reference>
<dbReference type="EMBL" id="CAFBLT010000001">
    <property type="protein sequence ID" value="CAB4878207.1"/>
    <property type="molecule type" value="Genomic_DNA"/>
</dbReference>
<dbReference type="AlphaFoldDB" id="A0A6J7APC4"/>
<organism evidence="4">
    <name type="scientific">freshwater metagenome</name>
    <dbReference type="NCBI Taxonomy" id="449393"/>
    <lineage>
        <taxon>unclassified sequences</taxon>
        <taxon>metagenomes</taxon>
        <taxon>ecological metagenomes</taxon>
    </lineage>
</organism>
<name>A0A6J7APC4_9ZZZZ</name>
<gene>
    <name evidence="4" type="ORF">UFOPK3164_01759</name>
    <name evidence="5" type="ORF">UFOPK3427_01270</name>
</gene>
<dbReference type="Gene3D" id="3.20.20.80">
    <property type="entry name" value="Glycosidases"/>
    <property type="match status" value="1"/>
</dbReference>
<keyword evidence="2" id="KW-0378">Hydrolase</keyword>
<keyword evidence="3" id="KW-0326">Glycosidase</keyword>
<dbReference type="GO" id="GO:0008422">
    <property type="term" value="F:beta-glucosidase activity"/>
    <property type="evidence" value="ECO:0007669"/>
    <property type="project" value="TreeGrafter"/>
</dbReference>
<dbReference type="SUPFAM" id="SSF51445">
    <property type="entry name" value="(Trans)glycosidases"/>
    <property type="match status" value="1"/>
</dbReference>
<dbReference type="PANTHER" id="PTHR10353:SF209">
    <property type="entry name" value="GALACTOLIPID GALACTOSYLTRANSFERASE SFR2, CHLOROPLASTIC"/>
    <property type="match status" value="1"/>
</dbReference>
<comment type="similarity">
    <text evidence="1">Belongs to the glycosyl hydrolase 1 family.</text>
</comment>
<sequence length="414" mass="44032">MAAILPESQIRTGIMLGGPGVEGGIDSLGDPTTTWHAAKRLGRVEPTGFGVGFFEDPSVLVGMAGDLRVDDVFLRLEWARVEPRRDGFDDLALTTYLEIVKLLKSHGQRVSVVLSDGSIPNWLGVEGWLAPGTPDRFANYGAAVLEKLGSEISSLVTFEEPARFARSGWMTGSAPPFRKFAPADAVTACDAMMCAHLLVTQFVSQEAPSIGSLFIPTPSRSVDLEALVLGATPGSRIEQKLVKWSPGRAKGLASEVTASEAGLVLGQSPQSGNLVHHLLRGLSEPAPLSFDQPVLAAAIEQRAQLCGVPLTLFVRHVAARIDQNGRRLEIHGHRRATELASVLGAAQSASAAGAQIKRVVLGELVDRWFEGSYQSREGIHGVDRTRGPRGVTLLSSDAAGVAASVEMNELLARS</sequence>
<evidence type="ECO:0000256" key="2">
    <source>
        <dbReference type="ARBA" id="ARBA00022801"/>
    </source>
</evidence>
<proteinExistence type="inferred from homology"/>
<protein>
    <submittedName>
        <fullName evidence="4">Unannotated protein</fullName>
    </submittedName>
</protein>
<dbReference type="InterPro" id="IPR001360">
    <property type="entry name" value="Glyco_hydro_1"/>
</dbReference>
<evidence type="ECO:0000256" key="1">
    <source>
        <dbReference type="ARBA" id="ARBA00010838"/>
    </source>
</evidence>
<dbReference type="EMBL" id="CAFABE010000146">
    <property type="protein sequence ID" value="CAB4834812.1"/>
    <property type="molecule type" value="Genomic_DNA"/>
</dbReference>
<dbReference type="GO" id="GO:0005975">
    <property type="term" value="P:carbohydrate metabolic process"/>
    <property type="evidence" value="ECO:0007669"/>
    <property type="project" value="InterPro"/>
</dbReference>
<dbReference type="Pfam" id="PF00232">
    <property type="entry name" value="Glyco_hydro_1"/>
    <property type="match status" value="1"/>
</dbReference>
<dbReference type="InterPro" id="IPR017853">
    <property type="entry name" value="GH"/>
</dbReference>
<accession>A0A6J7APC4</accession>
<evidence type="ECO:0000313" key="4">
    <source>
        <dbReference type="EMBL" id="CAB4834812.1"/>
    </source>
</evidence>
<evidence type="ECO:0000256" key="3">
    <source>
        <dbReference type="ARBA" id="ARBA00023295"/>
    </source>
</evidence>